<evidence type="ECO:0000313" key="2">
    <source>
        <dbReference type="Proteomes" id="UP000827976"/>
    </source>
</evidence>
<dbReference type="Proteomes" id="UP000827976">
    <property type="component" value="Chromosome 3"/>
</dbReference>
<comment type="caution">
    <text evidence="1">The sequence shown here is derived from an EMBL/GenBank/DDBJ whole genome shotgun (WGS) entry which is preliminary data.</text>
</comment>
<evidence type="ECO:0000313" key="1">
    <source>
        <dbReference type="EMBL" id="KAH7688083.1"/>
    </source>
</evidence>
<name>A0ACB7WJ86_DIOAL</name>
<organism evidence="1 2">
    <name type="scientific">Dioscorea alata</name>
    <name type="common">Purple yam</name>
    <dbReference type="NCBI Taxonomy" id="55571"/>
    <lineage>
        <taxon>Eukaryota</taxon>
        <taxon>Viridiplantae</taxon>
        <taxon>Streptophyta</taxon>
        <taxon>Embryophyta</taxon>
        <taxon>Tracheophyta</taxon>
        <taxon>Spermatophyta</taxon>
        <taxon>Magnoliopsida</taxon>
        <taxon>Liliopsida</taxon>
        <taxon>Dioscoreales</taxon>
        <taxon>Dioscoreaceae</taxon>
        <taxon>Dioscorea</taxon>
    </lineage>
</organism>
<keyword evidence="2" id="KW-1185">Reference proteome</keyword>
<reference evidence="2" key="1">
    <citation type="journal article" date="2022" name="Nat. Commun.">
        <title>Chromosome evolution and the genetic basis of agronomically important traits in greater yam.</title>
        <authorList>
            <person name="Bredeson J.V."/>
            <person name="Lyons J.B."/>
            <person name="Oniyinde I.O."/>
            <person name="Okereke N.R."/>
            <person name="Kolade O."/>
            <person name="Nnabue I."/>
            <person name="Nwadili C.O."/>
            <person name="Hribova E."/>
            <person name="Parker M."/>
            <person name="Nwogha J."/>
            <person name="Shu S."/>
            <person name="Carlson J."/>
            <person name="Kariba R."/>
            <person name="Muthemba S."/>
            <person name="Knop K."/>
            <person name="Barton G.J."/>
            <person name="Sherwood A.V."/>
            <person name="Lopez-Montes A."/>
            <person name="Asiedu R."/>
            <person name="Jamnadass R."/>
            <person name="Muchugi A."/>
            <person name="Goodstein D."/>
            <person name="Egesi C.N."/>
            <person name="Featherston J."/>
            <person name="Asfaw A."/>
            <person name="Simpson G.G."/>
            <person name="Dolezel J."/>
            <person name="Hendre P.S."/>
            <person name="Van Deynze A."/>
            <person name="Kumar P.L."/>
            <person name="Obidiegwu J.E."/>
            <person name="Bhattacharjee R."/>
            <person name="Rokhsar D.S."/>
        </authorList>
    </citation>
    <scope>NUCLEOTIDE SEQUENCE [LARGE SCALE GENOMIC DNA]</scope>
    <source>
        <strain evidence="2">cv. TDa95/00328</strain>
    </source>
</reference>
<protein>
    <submittedName>
        <fullName evidence="1">General transcription factor 3C polypeptide 5 (Transcription factor C subunit 1) protein</fullName>
    </submittedName>
</protein>
<gene>
    <name evidence="1" type="ORF">IHE45_03G008900</name>
</gene>
<sequence>MFINIPVKFNWEESIARGTAEWEWQMAVSKLFDERPIWPRWSLYERLHDDGLQVTENHLKRLLFRTGYYFSTGPFGKFWMKKGYDPRKDPESRIYQRVDFRMPPSLRDNANADSQPEQSCKDKNQFQVFPCKNFISLQLFELEDDFIQEQIRKPSLQTTCSRGTGWFSGPMNRLLGLRVKIRFLSICPKNEAADLLRLANELFDRIKKQEALSRIRKPEKELHDANRDSCDSADVPSPEANDFGYENEDQEEPNNCDIEDDDDEEAEEEEDGYDSLPIGAEDDHFSLDANSYQVGEGISEDFLQELLRGFPLSNGFNDQQPSNNIDGADVSDDEYQIYEQESDDNDNFFDDDNNGLN</sequence>
<dbReference type="EMBL" id="CM037013">
    <property type="protein sequence ID" value="KAH7688083.1"/>
    <property type="molecule type" value="Genomic_DNA"/>
</dbReference>
<proteinExistence type="predicted"/>
<accession>A0ACB7WJ86</accession>